<dbReference type="Pfam" id="PF10618">
    <property type="entry name" value="Tail_tube"/>
    <property type="match status" value="1"/>
</dbReference>
<accession>A0A650EPX8</accession>
<dbReference type="EMBL" id="MN577574">
    <property type="protein sequence ID" value="QGT51318.1"/>
    <property type="molecule type" value="Genomic_DNA"/>
</dbReference>
<dbReference type="AlphaFoldDB" id="A0A650EPX8"/>
<dbReference type="InterPro" id="IPR019596">
    <property type="entry name" value="Phage_Mu_GpM_tail_tub"/>
</dbReference>
<organism evidence="1">
    <name type="scientific">uncultured Spirochaetaceae bacterium</name>
    <dbReference type="NCBI Taxonomy" id="201186"/>
    <lineage>
        <taxon>Bacteria</taxon>
        <taxon>Pseudomonadati</taxon>
        <taxon>Spirochaetota</taxon>
        <taxon>Spirochaetia</taxon>
        <taxon>Spirochaetales</taxon>
        <taxon>Spirochaetaceae</taxon>
        <taxon>environmental samples</taxon>
    </lineage>
</organism>
<evidence type="ECO:0008006" key="2">
    <source>
        <dbReference type="Google" id="ProtNLM"/>
    </source>
</evidence>
<proteinExistence type="predicted"/>
<name>A0A650EPX8_9SPIO</name>
<reference evidence="1" key="1">
    <citation type="journal article" date="2020" name="J. ISSAAS">
        <title>Lactobacilli and other gastrointestinal microbiota of Peromyscus leucopus, reservoir host for agents of Lyme disease and other zoonoses in North America.</title>
        <authorList>
            <person name="Milovic A."/>
            <person name="Bassam K."/>
            <person name="Shao H."/>
            <person name="Chatzistamou I."/>
            <person name="Tufts D.M."/>
            <person name="Diuk-Wasser M."/>
            <person name="Barbour A.G."/>
        </authorList>
    </citation>
    <scope>NUCLEOTIDE SEQUENCE</scope>
    <source>
        <strain evidence="1">LL50</strain>
    </source>
</reference>
<evidence type="ECO:0000313" key="1">
    <source>
        <dbReference type="EMBL" id="QGT51318.1"/>
    </source>
</evidence>
<gene>
    <name evidence="1" type="ORF">Unknown280_0100</name>
</gene>
<sequence>MLLKVQRVISATLGELPIQEGGGTFKPSGHKRETKGAEVAENIDFVESPTAAELKLKLNASSSVDIQFVDVSDDTLTIFLCGGGQHVMPNAWSTEPVELGNGEYEVTFNSRKSQKLV</sequence>
<protein>
    <recommendedName>
        <fullName evidence="2">Phage tail protein</fullName>
    </recommendedName>
</protein>